<dbReference type="EMBL" id="AP026803">
    <property type="protein sequence ID" value="BDR59900.1"/>
    <property type="molecule type" value="Genomic_DNA"/>
</dbReference>
<dbReference type="InterPro" id="IPR049285">
    <property type="entry name" value="DUF4931_C"/>
</dbReference>
<dbReference type="Gene3D" id="3.30.428.10">
    <property type="entry name" value="HIT-like"/>
    <property type="match status" value="1"/>
</dbReference>
<dbReference type="Pfam" id="PF20956">
    <property type="entry name" value="DUF4931_C"/>
    <property type="match status" value="1"/>
</dbReference>
<name>A0ABM8BF80_9LACO</name>
<evidence type="ECO:0000313" key="3">
    <source>
        <dbReference type="EMBL" id="BDR59900.1"/>
    </source>
</evidence>
<evidence type="ECO:0000259" key="1">
    <source>
        <dbReference type="Pfam" id="PF16285"/>
    </source>
</evidence>
<dbReference type="InterPro" id="IPR012361">
    <property type="entry name" value="GalT_short"/>
</dbReference>
<dbReference type="Proteomes" id="UP001321741">
    <property type="component" value="Chromosome"/>
</dbReference>
<dbReference type="PIRSF" id="PIRSF031505">
    <property type="entry name" value="GalT_short"/>
    <property type="match status" value="1"/>
</dbReference>
<sequence length="264" mass="30166">MDDEPLIFDVNIAKDKPNSYHKTREDLGCPFCQVATLTDIYERQGEMIWLRNKFPTLQATVQTVLIESSDHNGDITTYTASHNRELMHFALKCYRQMVASEQFKSVLWYKNFGPNSSGSLTHPHMQLVGLKKQDGYRHLQPDNYKGISLFNNHRVEVNVATHPVHGYVELNFNLLATSGVDCWADWIQSGAKYLLNVLSSGRCDSYNLFFYPLEQGGTCAKLIARFPASAYFVGYKLSQVDDEKKLNEEAKRFKQFFANGSKLV</sequence>
<feature type="domain" description="DUF4931" evidence="2">
    <location>
        <begin position="138"/>
        <end position="244"/>
    </location>
</feature>
<dbReference type="SUPFAM" id="SSF54197">
    <property type="entry name" value="HIT-like"/>
    <property type="match status" value="1"/>
</dbReference>
<keyword evidence="4" id="KW-1185">Reference proteome</keyword>
<organism evidence="3 4">
    <name type="scientific">Lactobacillus xylocopicola</name>
    <dbReference type="NCBI Taxonomy" id="2976676"/>
    <lineage>
        <taxon>Bacteria</taxon>
        <taxon>Bacillati</taxon>
        <taxon>Bacillota</taxon>
        <taxon>Bacilli</taxon>
        <taxon>Lactobacillales</taxon>
        <taxon>Lactobacillaceae</taxon>
        <taxon>Lactobacillus</taxon>
    </lineage>
</organism>
<dbReference type="InterPro" id="IPR036265">
    <property type="entry name" value="HIT-like_sf"/>
</dbReference>
<dbReference type="RefSeq" id="WP_317637624.1">
    <property type="nucleotide sequence ID" value="NZ_AP026803.1"/>
</dbReference>
<accession>A0ABM8BF80</accession>
<reference evidence="3 4" key="1">
    <citation type="journal article" date="2023" name="Microbiol. Spectr.">
        <title>Symbiosis of Carpenter Bees with Uncharacterized Lactic Acid Bacteria Showing NAD Auxotrophy.</title>
        <authorList>
            <person name="Kawasaki S."/>
            <person name="Ozawa K."/>
            <person name="Mori T."/>
            <person name="Yamamoto A."/>
            <person name="Ito M."/>
            <person name="Ohkuma M."/>
            <person name="Sakamoto M."/>
            <person name="Matsutani M."/>
        </authorList>
    </citation>
    <scope>NUCLEOTIDE SEQUENCE [LARGE SCALE GENOMIC DNA]</scope>
    <source>
        <strain evidence="3 4">Kim32-2</strain>
    </source>
</reference>
<evidence type="ECO:0000259" key="2">
    <source>
        <dbReference type="Pfam" id="PF20956"/>
    </source>
</evidence>
<dbReference type="Pfam" id="PF16285">
    <property type="entry name" value="DUF4931_N"/>
    <property type="match status" value="1"/>
</dbReference>
<protein>
    <submittedName>
        <fullName evidence="3">DUF4931 domain-containing protein</fullName>
    </submittedName>
</protein>
<gene>
    <name evidence="3" type="ORF">KIM322_01610</name>
</gene>
<proteinExistence type="predicted"/>
<feature type="domain" description="DUF4931" evidence="1">
    <location>
        <begin position="8"/>
        <end position="132"/>
    </location>
</feature>
<evidence type="ECO:0000313" key="4">
    <source>
        <dbReference type="Proteomes" id="UP001321741"/>
    </source>
</evidence>
<dbReference type="InterPro" id="IPR046322">
    <property type="entry name" value="DUF4931"/>
</dbReference>